<feature type="compositionally biased region" description="Basic and acidic residues" evidence="1">
    <location>
        <begin position="17"/>
        <end position="35"/>
    </location>
</feature>
<feature type="region of interest" description="Disordered" evidence="1">
    <location>
        <begin position="1"/>
        <end position="69"/>
    </location>
</feature>
<name>A0A263D6I1_9PSEU</name>
<evidence type="ECO:0000313" key="3">
    <source>
        <dbReference type="Proteomes" id="UP000242444"/>
    </source>
</evidence>
<dbReference type="OrthoDB" id="9946693at2"/>
<dbReference type="Proteomes" id="UP000242444">
    <property type="component" value="Unassembled WGS sequence"/>
</dbReference>
<evidence type="ECO:0000256" key="1">
    <source>
        <dbReference type="SAM" id="MobiDB-lite"/>
    </source>
</evidence>
<dbReference type="InParanoid" id="A0A263D6I1"/>
<gene>
    <name evidence="2" type="ORF">CFN78_06920</name>
</gene>
<proteinExistence type="predicted"/>
<protein>
    <submittedName>
        <fullName evidence="2">Uncharacterized protein</fullName>
    </submittedName>
</protein>
<dbReference type="RefSeq" id="WP_094861770.1">
    <property type="nucleotide sequence ID" value="NZ_NKYE01000003.1"/>
</dbReference>
<sequence length="103" mass="11483">MPAGSGPHAEMIGDATAEAKQRSEERRERVLRHPDLASQLTAMPGPYRDPRTWNGYVPPSHDAYNRPNDSPRRAVLVRLCAEALRRDSMAAAEADYDDPQETP</sequence>
<comment type="caution">
    <text evidence="2">The sequence shown here is derived from an EMBL/GenBank/DDBJ whole genome shotgun (WGS) entry which is preliminary data.</text>
</comment>
<organism evidence="2 3">
    <name type="scientific">Amycolatopsis antarctica</name>
    <dbReference type="NCBI Taxonomy" id="1854586"/>
    <lineage>
        <taxon>Bacteria</taxon>
        <taxon>Bacillati</taxon>
        <taxon>Actinomycetota</taxon>
        <taxon>Actinomycetes</taxon>
        <taxon>Pseudonocardiales</taxon>
        <taxon>Pseudonocardiaceae</taxon>
        <taxon>Amycolatopsis</taxon>
    </lineage>
</organism>
<evidence type="ECO:0000313" key="2">
    <source>
        <dbReference type="EMBL" id="OZM74013.1"/>
    </source>
</evidence>
<reference evidence="2 3" key="1">
    <citation type="submission" date="2017-07" db="EMBL/GenBank/DDBJ databases">
        <title>Amycolatopsis antarcticus sp. nov., isolated from the surface of an Antarcticus brown macroalga.</title>
        <authorList>
            <person name="Wang J."/>
            <person name="Leiva S."/>
            <person name="Huang J."/>
            <person name="Huang Y."/>
        </authorList>
    </citation>
    <scope>NUCLEOTIDE SEQUENCE [LARGE SCALE GENOMIC DNA]</scope>
    <source>
        <strain evidence="2 3">AU-G6</strain>
    </source>
</reference>
<keyword evidence="3" id="KW-1185">Reference proteome</keyword>
<dbReference type="AlphaFoldDB" id="A0A263D6I1"/>
<accession>A0A263D6I1</accession>
<dbReference type="EMBL" id="NKYE01000003">
    <property type="protein sequence ID" value="OZM74013.1"/>
    <property type="molecule type" value="Genomic_DNA"/>
</dbReference>